<reference evidence="1 2" key="1">
    <citation type="journal article" date="2023" name="Science">
        <title>Complex scaffold remodeling in plant triterpene biosynthesis.</title>
        <authorList>
            <person name="De La Pena R."/>
            <person name="Hodgson H."/>
            <person name="Liu J.C."/>
            <person name="Stephenson M.J."/>
            <person name="Martin A.C."/>
            <person name="Owen C."/>
            <person name="Harkess A."/>
            <person name="Leebens-Mack J."/>
            <person name="Jimenez L.E."/>
            <person name="Osbourn A."/>
            <person name="Sattely E.S."/>
        </authorList>
    </citation>
    <scope>NUCLEOTIDE SEQUENCE [LARGE SCALE GENOMIC DNA]</scope>
    <source>
        <strain evidence="2">cv. JPN11</strain>
        <tissue evidence="1">Leaf</tissue>
    </source>
</reference>
<name>A0ACC1Y383_MELAZ</name>
<gene>
    <name evidence="1" type="ORF">OWV82_012519</name>
</gene>
<dbReference type="EMBL" id="CM051399">
    <property type="protein sequence ID" value="KAJ4717672.1"/>
    <property type="molecule type" value="Genomic_DNA"/>
</dbReference>
<accession>A0ACC1Y383</accession>
<organism evidence="1 2">
    <name type="scientific">Melia azedarach</name>
    <name type="common">Chinaberry tree</name>
    <dbReference type="NCBI Taxonomy" id="155640"/>
    <lineage>
        <taxon>Eukaryota</taxon>
        <taxon>Viridiplantae</taxon>
        <taxon>Streptophyta</taxon>
        <taxon>Embryophyta</taxon>
        <taxon>Tracheophyta</taxon>
        <taxon>Spermatophyta</taxon>
        <taxon>Magnoliopsida</taxon>
        <taxon>eudicotyledons</taxon>
        <taxon>Gunneridae</taxon>
        <taxon>Pentapetalae</taxon>
        <taxon>rosids</taxon>
        <taxon>malvids</taxon>
        <taxon>Sapindales</taxon>
        <taxon>Meliaceae</taxon>
        <taxon>Melia</taxon>
    </lineage>
</organism>
<protein>
    <submittedName>
        <fullName evidence="1">Endoglucanase</fullName>
    </submittedName>
</protein>
<keyword evidence="2" id="KW-1185">Reference proteome</keyword>
<evidence type="ECO:0000313" key="2">
    <source>
        <dbReference type="Proteomes" id="UP001164539"/>
    </source>
</evidence>
<comment type="caution">
    <text evidence="1">The sequence shown here is derived from an EMBL/GenBank/DDBJ whole genome shotgun (WGS) entry which is preliminary data.</text>
</comment>
<dbReference type="Proteomes" id="UP001164539">
    <property type="component" value="Chromosome 6"/>
</dbReference>
<evidence type="ECO:0000313" key="1">
    <source>
        <dbReference type="EMBL" id="KAJ4717672.1"/>
    </source>
</evidence>
<sequence length="651" mass="72238">MSMHVSNLQGRPLDTEAIESESAMDGIGRLDEGSHSLLLGPTDQKYVEQGSISISHKLLVLTAGMLLLSALAAGFITLVMGTVPNLHHVHATASIYGHTLHKARVFFKAQRFAPGKLPKHNNVVWNYTLALHKALMFFNAQRSGNIPKNNNVPWRGNSCLNDGTWDSSNIGKDLVGGYYDAGDAIKFHFPASFAMTMLSWSVIEYRAKYEAAGELDHVKGIIKWGTDYLLKTFDHSAESISRIVSQIFLWTRLADPVIIFIFFLYVGIGISDGSGIPNDHYCWMRPEDIDYDRPIQECSSCSDLAAEMAAALASASIVFKDNKPYSQKLVHGARLLFKFSRKYRGRYSAGDVEAGYFYNSTGYWDEFIWSGAWLYYATGNSSYLSFATQRGIALHAGFFNGNMDNSVLSWDNKLPGAALLLSRLRLFLNPGYPYEDMLSVFHNQTSITMCSYLPTIATWNRTKGGLIQLNYGRPQPLQYVTNAAFLANLFSDYLEAAGLPGWFCGPYFFSTDVLRKFAETQIDYILGKNSQKMSYVVGFGDHYPKQVHHRGASIPKNKIKYSCEGGWKWRDSSKPNPNALVGAMVAGPDKHDHFHDIRTNYNYTEPTLAGNAGLVAALVALSGEKSTGIDKKTIFSAIPPIFPTPSPAPTP</sequence>
<proteinExistence type="predicted"/>